<accession>L1MC79</accession>
<evidence type="ECO:0000313" key="2">
    <source>
        <dbReference type="EMBL" id="EKX88561.1"/>
    </source>
</evidence>
<evidence type="ECO:0000256" key="1">
    <source>
        <dbReference type="SAM" id="MobiDB-lite"/>
    </source>
</evidence>
<proteinExistence type="predicted"/>
<keyword evidence="3" id="KW-1185">Reference proteome</keyword>
<gene>
    <name evidence="2" type="ORF">HMPREF9997_02235</name>
</gene>
<dbReference type="STRING" id="1035195.HMPREF9997_02235"/>
<dbReference type="EMBL" id="AMEM01000037">
    <property type="protein sequence ID" value="EKX88561.1"/>
    <property type="molecule type" value="Genomic_DNA"/>
</dbReference>
<comment type="caution">
    <text evidence="2">The sequence shown here is derived from an EMBL/GenBank/DDBJ whole genome shotgun (WGS) entry which is preliminary data.</text>
</comment>
<sequence length="93" mass="10787">MSPHVRRAVPQNPREQTALRPHQPEFLRVLSWELLAELAVELEQPHRRRRAPVKVRLLDQAAPTDPAVPLLRLMRRNRIATSFARLGPWPLPP</sequence>
<dbReference type="AlphaFoldDB" id="L1MC79"/>
<dbReference type="Proteomes" id="UP000010445">
    <property type="component" value="Unassembled WGS sequence"/>
</dbReference>
<name>L1MC79_9CORY</name>
<organism evidence="2 3">
    <name type="scientific">Corynebacterium durum F0235</name>
    <dbReference type="NCBI Taxonomy" id="1035195"/>
    <lineage>
        <taxon>Bacteria</taxon>
        <taxon>Bacillati</taxon>
        <taxon>Actinomycetota</taxon>
        <taxon>Actinomycetes</taxon>
        <taxon>Mycobacteriales</taxon>
        <taxon>Corynebacteriaceae</taxon>
        <taxon>Corynebacterium</taxon>
    </lineage>
</organism>
<protein>
    <submittedName>
        <fullName evidence="2">Uncharacterized protein</fullName>
    </submittedName>
</protein>
<feature type="region of interest" description="Disordered" evidence="1">
    <location>
        <begin position="1"/>
        <end position="20"/>
    </location>
</feature>
<evidence type="ECO:0000313" key="3">
    <source>
        <dbReference type="Proteomes" id="UP000010445"/>
    </source>
</evidence>
<dbReference type="HOGENOM" id="CLU_2394721_0_0_11"/>
<reference evidence="2 3" key="1">
    <citation type="submission" date="2012-05" db="EMBL/GenBank/DDBJ databases">
        <authorList>
            <person name="Weinstock G."/>
            <person name="Sodergren E."/>
            <person name="Lobos E.A."/>
            <person name="Fulton L."/>
            <person name="Fulton R."/>
            <person name="Courtney L."/>
            <person name="Fronick C."/>
            <person name="O'Laughlin M."/>
            <person name="Godfrey J."/>
            <person name="Wilson R.M."/>
            <person name="Miner T."/>
            <person name="Farmer C."/>
            <person name="Delehaunty K."/>
            <person name="Cordes M."/>
            <person name="Minx P."/>
            <person name="Tomlinson C."/>
            <person name="Chen J."/>
            <person name="Wollam A."/>
            <person name="Pepin K.H."/>
            <person name="Bhonagiri V."/>
            <person name="Zhang X."/>
            <person name="Suruliraj S."/>
            <person name="Warren W."/>
            <person name="Mitreva M."/>
            <person name="Mardis E.R."/>
            <person name="Wilson R.K."/>
        </authorList>
    </citation>
    <scope>NUCLEOTIDE SEQUENCE [LARGE SCALE GENOMIC DNA]</scope>
    <source>
        <strain evidence="2 3">F0235</strain>
    </source>
</reference>